<name>A0AAD7QHY8_QUISA</name>
<evidence type="ECO:0000256" key="1">
    <source>
        <dbReference type="SAM" id="Phobius"/>
    </source>
</evidence>
<evidence type="ECO:0000313" key="2">
    <source>
        <dbReference type="EMBL" id="KAJ7981840.1"/>
    </source>
</evidence>
<dbReference type="AlphaFoldDB" id="A0AAD7QHY8"/>
<dbReference type="EMBL" id="JARAOO010000001">
    <property type="protein sequence ID" value="KAJ7981840.1"/>
    <property type="molecule type" value="Genomic_DNA"/>
</dbReference>
<keyword evidence="3" id="KW-1185">Reference proteome</keyword>
<protein>
    <submittedName>
        <fullName evidence="2">Transmembrane protein</fullName>
    </submittedName>
</protein>
<comment type="caution">
    <text evidence="2">The sequence shown here is derived from an EMBL/GenBank/DDBJ whole genome shotgun (WGS) entry which is preliminary data.</text>
</comment>
<accession>A0AAD7QHY8</accession>
<gene>
    <name evidence="2" type="ORF">O6P43_001050</name>
</gene>
<feature type="transmembrane region" description="Helical" evidence="1">
    <location>
        <begin position="14"/>
        <end position="34"/>
    </location>
</feature>
<keyword evidence="1" id="KW-1133">Transmembrane helix</keyword>
<sequence>MTGEEVAGPAGPKVLRLLSFVGAGFICTVAINKWRELERKAILREQQREQLAESSSDVVAVHKAIK</sequence>
<keyword evidence="1 2" id="KW-0812">Transmembrane</keyword>
<proteinExistence type="predicted"/>
<organism evidence="2 3">
    <name type="scientific">Quillaja saponaria</name>
    <name type="common">Soap bark tree</name>
    <dbReference type="NCBI Taxonomy" id="32244"/>
    <lineage>
        <taxon>Eukaryota</taxon>
        <taxon>Viridiplantae</taxon>
        <taxon>Streptophyta</taxon>
        <taxon>Embryophyta</taxon>
        <taxon>Tracheophyta</taxon>
        <taxon>Spermatophyta</taxon>
        <taxon>Magnoliopsida</taxon>
        <taxon>eudicotyledons</taxon>
        <taxon>Gunneridae</taxon>
        <taxon>Pentapetalae</taxon>
        <taxon>rosids</taxon>
        <taxon>fabids</taxon>
        <taxon>Fabales</taxon>
        <taxon>Quillajaceae</taxon>
        <taxon>Quillaja</taxon>
    </lineage>
</organism>
<dbReference type="Proteomes" id="UP001163823">
    <property type="component" value="Chromosome 1"/>
</dbReference>
<keyword evidence="1" id="KW-0472">Membrane</keyword>
<reference evidence="2 3" key="1">
    <citation type="journal article" date="2023" name="Science">
        <title>Elucidation of the pathway for biosynthesis of saponin adjuvants from the soapbark tree.</title>
        <authorList>
            <person name="Reed J."/>
            <person name="Orme A."/>
            <person name="El-Demerdash A."/>
            <person name="Owen C."/>
            <person name="Martin L.B.B."/>
            <person name="Misra R.C."/>
            <person name="Kikuchi S."/>
            <person name="Rejzek M."/>
            <person name="Martin A.C."/>
            <person name="Harkess A."/>
            <person name="Leebens-Mack J."/>
            <person name="Louveau T."/>
            <person name="Stephenson M.J."/>
            <person name="Osbourn A."/>
        </authorList>
    </citation>
    <scope>NUCLEOTIDE SEQUENCE [LARGE SCALE GENOMIC DNA]</scope>
    <source>
        <strain evidence="2">S10</strain>
    </source>
</reference>
<evidence type="ECO:0000313" key="3">
    <source>
        <dbReference type="Proteomes" id="UP001163823"/>
    </source>
</evidence>
<dbReference type="EMBL" id="JARAOO010000001">
    <property type="protein sequence ID" value="KAJ7981839.1"/>
    <property type="molecule type" value="Genomic_DNA"/>
</dbReference>
<dbReference type="KEGG" id="qsa:O6P43_001050"/>